<dbReference type="PROSITE" id="PS50883">
    <property type="entry name" value="EAL"/>
    <property type="match status" value="1"/>
</dbReference>
<dbReference type="InterPro" id="IPR043128">
    <property type="entry name" value="Rev_trsase/Diguanyl_cyclase"/>
</dbReference>
<sequence>MGYEPVRAPLSAALVPGAIEAETGDATTGGERSSAPAAEARAHFVIPARSVRKAGRTILRNAPLQIALFFLPLIWIGYFAITSSERTDAVEQARSHGNSVAELFEENTERIFERVDQSLLVVRALYAQDPMTFSLKFWSDKARIATGDVVQFALIGLDGYMIETTAGYSGPPLYLGDREHFIRTMSQSEDRLYVGKPVLGRASNKWTIQLARRIFDLARNPAGVVVGSVSIEVVGRFYDTAKLGAGGTLVLRNADQVVLAARGIDAGSVLGQRSPNRVGGELGDGFYAQYWNENHPSRPDRLVTARRSRLFPLIFTVGISEREIYSRADARQKVYLGGALLLTFIILTAMLFYWRRQLALDRAQRELREFASKFEDALRNLPQGLSMFDGRDRLIAFNRQWIELYGLAPEEIRIGMDFREVFARQTAVLDVEAYLADLKQRLTQSEHTSNTVQFPDGRVVYISYGRREDGGWVATHEDITERKASEDRIERLAHYDSLTGLCNRNLFKERIDQALAKSGASEAPFAVLLLDLDKFKSVNDALGHQCGDALLKQVADRIKAQICDTDTAARIGGDEFAVIFAPGRPAMQDGAASLAARLVKAIAEPCHIDGHPVVIGCSIGLALVPEHGTRVDEILRNADLALYSSKNAGRNCFQVYSAELKAEADQRNVLEIELREAIWREEIEVFYQPVIELGTGRVKSVEALARWQHATRGFIPPAEFIAVAEAGGLIVELGNQVLSKACRDAMTMPVDVRVAVNLSALQFAGTDLVDTVRFALAQSGLAQSRLELEITESVFLADTQENLRTLQRLKALGVSIALDDFGVGYSSLSYLTAFPFDKVKIDKSFIDRIDRSETVAVLKSIVQLAKTLKLSIVAEGVEASEQAARLRALGIPLGQGFLFSKPVPLADLSWQGHAPQRGRQAVA</sequence>
<dbReference type="Pfam" id="PF00990">
    <property type="entry name" value="GGDEF"/>
    <property type="match status" value="1"/>
</dbReference>
<dbReference type="PANTHER" id="PTHR44757">
    <property type="entry name" value="DIGUANYLATE CYCLASE DGCP"/>
    <property type="match status" value="1"/>
</dbReference>
<dbReference type="NCBIfam" id="TIGR00254">
    <property type="entry name" value="GGDEF"/>
    <property type="match status" value="1"/>
</dbReference>
<protein>
    <submittedName>
        <fullName evidence="4">EAL domain-containing protein</fullName>
    </submittedName>
</protein>
<reference evidence="4 5" key="1">
    <citation type="submission" date="2019-03" db="EMBL/GenBank/DDBJ databases">
        <title>Bradyrhizobium strains diversity isolated from Chamaecrista fasciculata.</title>
        <authorList>
            <person name="Urquiaga M.C.O."/>
            <person name="Hungria M."/>
            <person name="Delamuta J.R.M."/>
        </authorList>
    </citation>
    <scope>NUCLEOTIDE SEQUENCE [LARGE SCALE GENOMIC DNA]</scope>
    <source>
        <strain evidence="4 5">CNPSo 3424</strain>
    </source>
</reference>
<dbReference type="CDD" id="cd01949">
    <property type="entry name" value="GGDEF"/>
    <property type="match status" value="1"/>
</dbReference>
<evidence type="ECO:0000313" key="4">
    <source>
        <dbReference type="EMBL" id="TFV39870.1"/>
    </source>
</evidence>
<keyword evidence="5" id="KW-1185">Reference proteome</keyword>
<dbReference type="CDD" id="cd01948">
    <property type="entry name" value="EAL"/>
    <property type="match status" value="1"/>
</dbReference>
<evidence type="ECO:0000256" key="1">
    <source>
        <dbReference type="SAM" id="Phobius"/>
    </source>
</evidence>
<evidence type="ECO:0000259" key="3">
    <source>
        <dbReference type="PROSITE" id="PS50887"/>
    </source>
</evidence>
<dbReference type="Gene3D" id="3.20.20.450">
    <property type="entry name" value="EAL domain"/>
    <property type="match status" value="1"/>
</dbReference>
<dbReference type="PROSITE" id="PS50887">
    <property type="entry name" value="GGDEF"/>
    <property type="match status" value="1"/>
</dbReference>
<keyword evidence="1" id="KW-0472">Membrane</keyword>
<dbReference type="InterPro" id="IPR000160">
    <property type="entry name" value="GGDEF_dom"/>
</dbReference>
<dbReference type="Proteomes" id="UP000298225">
    <property type="component" value="Unassembled WGS sequence"/>
</dbReference>
<dbReference type="Gene3D" id="3.30.450.20">
    <property type="entry name" value="PAS domain"/>
    <property type="match status" value="2"/>
</dbReference>
<dbReference type="Pfam" id="PF12860">
    <property type="entry name" value="PAS_7"/>
    <property type="match status" value="1"/>
</dbReference>
<dbReference type="InterPro" id="IPR035919">
    <property type="entry name" value="EAL_sf"/>
</dbReference>
<dbReference type="AlphaFoldDB" id="A0A4Y9L8I6"/>
<dbReference type="SUPFAM" id="SSF141868">
    <property type="entry name" value="EAL domain-like"/>
    <property type="match status" value="1"/>
</dbReference>
<gene>
    <name evidence="4" type="ORF">E4K66_09625</name>
</gene>
<keyword evidence="1" id="KW-1133">Transmembrane helix</keyword>
<dbReference type="EMBL" id="SPQU01000004">
    <property type="protein sequence ID" value="TFV39870.1"/>
    <property type="molecule type" value="Genomic_DNA"/>
</dbReference>
<dbReference type="InterPro" id="IPR000014">
    <property type="entry name" value="PAS"/>
</dbReference>
<evidence type="ECO:0000313" key="5">
    <source>
        <dbReference type="Proteomes" id="UP000298225"/>
    </source>
</evidence>
<feature type="transmembrane region" description="Helical" evidence="1">
    <location>
        <begin position="62"/>
        <end position="81"/>
    </location>
</feature>
<dbReference type="CDD" id="cd12915">
    <property type="entry name" value="PDC2_DGC_like"/>
    <property type="match status" value="1"/>
</dbReference>
<dbReference type="Gene3D" id="3.30.70.270">
    <property type="match status" value="1"/>
</dbReference>
<dbReference type="InterPro" id="IPR052155">
    <property type="entry name" value="Biofilm_reg_signaling"/>
</dbReference>
<accession>A0A4Y9L8I6</accession>
<organism evidence="4 5">
    <name type="scientific">Bradyrhizobium frederickii</name>
    <dbReference type="NCBI Taxonomy" id="2560054"/>
    <lineage>
        <taxon>Bacteria</taxon>
        <taxon>Pseudomonadati</taxon>
        <taxon>Pseudomonadota</taxon>
        <taxon>Alphaproteobacteria</taxon>
        <taxon>Hyphomicrobiales</taxon>
        <taxon>Nitrobacteraceae</taxon>
        <taxon>Bradyrhizobium</taxon>
    </lineage>
</organism>
<dbReference type="FunFam" id="3.30.70.270:FF:000001">
    <property type="entry name" value="Diguanylate cyclase domain protein"/>
    <property type="match status" value="1"/>
</dbReference>
<dbReference type="InterPro" id="IPR035965">
    <property type="entry name" value="PAS-like_dom_sf"/>
</dbReference>
<dbReference type="GO" id="GO:0003824">
    <property type="term" value="F:catalytic activity"/>
    <property type="evidence" value="ECO:0007669"/>
    <property type="project" value="UniProtKB-ARBA"/>
</dbReference>
<name>A0A4Y9L8I6_9BRAD</name>
<feature type="domain" description="EAL" evidence="2">
    <location>
        <begin position="667"/>
        <end position="916"/>
    </location>
</feature>
<evidence type="ECO:0000259" key="2">
    <source>
        <dbReference type="PROSITE" id="PS50883"/>
    </source>
</evidence>
<dbReference type="NCBIfam" id="TIGR00229">
    <property type="entry name" value="sensory_box"/>
    <property type="match status" value="1"/>
</dbReference>
<dbReference type="Pfam" id="PF00563">
    <property type="entry name" value="EAL"/>
    <property type="match status" value="1"/>
</dbReference>
<keyword evidence="1" id="KW-0812">Transmembrane</keyword>
<dbReference type="SMART" id="SM00052">
    <property type="entry name" value="EAL"/>
    <property type="match status" value="1"/>
</dbReference>
<dbReference type="SMART" id="SM00267">
    <property type="entry name" value="GGDEF"/>
    <property type="match status" value="1"/>
</dbReference>
<feature type="domain" description="GGDEF" evidence="3">
    <location>
        <begin position="523"/>
        <end position="658"/>
    </location>
</feature>
<dbReference type="CDD" id="cd12914">
    <property type="entry name" value="PDC1_DGC_like"/>
    <property type="match status" value="1"/>
</dbReference>
<feature type="transmembrane region" description="Helical" evidence="1">
    <location>
        <begin position="334"/>
        <end position="354"/>
    </location>
</feature>
<dbReference type="SUPFAM" id="SSF55785">
    <property type="entry name" value="PYP-like sensor domain (PAS domain)"/>
    <property type="match status" value="1"/>
</dbReference>
<dbReference type="OrthoDB" id="9814202at2"/>
<dbReference type="PANTHER" id="PTHR44757:SF2">
    <property type="entry name" value="BIOFILM ARCHITECTURE MAINTENANCE PROTEIN MBAA"/>
    <property type="match status" value="1"/>
</dbReference>
<dbReference type="SUPFAM" id="SSF55073">
    <property type="entry name" value="Nucleotide cyclase"/>
    <property type="match status" value="1"/>
</dbReference>
<dbReference type="InterPro" id="IPR001633">
    <property type="entry name" value="EAL_dom"/>
</dbReference>
<comment type="caution">
    <text evidence="4">The sequence shown here is derived from an EMBL/GenBank/DDBJ whole genome shotgun (WGS) entry which is preliminary data.</text>
</comment>
<dbReference type="InterPro" id="IPR029787">
    <property type="entry name" value="Nucleotide_cyclase"/>
</dbReference>
<proteinExistence type="predicted"/>
<dbReference type="CDD" id="cd00130">
    <property type="entry name" value="PAS"/>
    <property type="match status" value="1"/>
</dbReference>